<gene>
    <name evidence="2" type="ORF">HYV66_01405</name>
</gene>
<dbReference type="Pfam" id="PF07963">
    <property type="entry name" value="N_methyl"/>
    <property type="match status" value="1"/>
</dbReference>
<keyword evidence="1" id="KW-0472">Membrane</keyword>
<sequence length="203" mass="22274">MKHETLNITKTKNQTLNGLCAPCSKFYVPGSKFHVSGFTLIEAIVAIGVISVGFVGSLVLLSKSSAQASLLKNRVAVSHLAAEGIEVVRNIRDTNWLKGFDWRTGLADTASGIVDYDSAAVDASDTSDGRKCLNWSGSFYKHAVAADSYACNTTFKRHIELATKLETVSGQNVNYLEVKSIVEWREKTRAQTVTVVDHLYDWK</sequence>
<proteinExistence type="predicted"/>
<keyword evidence="1" id="KW-1133">Transmembrane helix</keyword>
<feature type="transmembrane region" description="Helical" evidence="1">
    <location>
        <begin position="38"/>
        <end position="61"/>
    </location>
</feature>
<reference evidence="2" key="1">
    <citation type="submission" date="2020-07" db="EMBL/GenBank/DDBJ databases">
        <title>Huge and variable diversity of episymbiotic CPR bacteria and DPANN archaea in groundwater ecosystems.</title>
        <authorList>
            <person name="He C.Y."/>
            <person name="Keren R."/>
            <person name="Whittaker M."/>
            <person name="Farag I.F."/>
            <person name="Doudna J."/>
            <person name="Cate J.H.D."/>
            <person name="Banfield J.F."/>
        </authorList>
    </citation>
    <scope>NUCLEOTIDE SEQUENCE</scope>
    <source>
        <strain evidence="2">NC_groundwater_418_Ag_B-0.1um_45_10</strain>
    </source>
</reference>
<organism evidence="2 3">
    <name type="scientific">Candidatus Sungiibacteriota bacterium</name>
    <dbReference type="NCBI Taxonomy" id="2750080"/>
    <lineage>
        <taxon>Bacteria</taxon>
        <taxon>Candidatus Sungiibacteriota</taxon>
    </lineage>
</organism>
<accession>A0A932DS46</accession>
<protein>
    <submittedName>
        <fullName evidence="2">Prepilin-type N-terminal cleavage/methylation domain-containing protein</fullName>
    </submittedName>
</protein>
<dbReference type="AlphaFoldDB" id="A0A932DS46"/>
<dbReference type="EMBL" id="JACPHQ010000016">
    <property type="protein sequence ID" value="MBI2465871.1"/>
    <property type="molecule type" value="Genomic_DNA"/>
</dbReference>
<keyword evidence="1" id="KW-0812">Transmembrane</keyword>
<evidence type="ECO:0000313" key="3">
    <source>
        <dbReference type="Proteomes" id="UP000709672"/>
    </source>
</evidence>
<evidence type="ECO:0000313" key="2">
    <source>
        <dbReference type="EMBL" id="MBI2465871.1"/>
    </source>
</evidence>
<evidence type="ECO:0000256" key="1">
    <source>
        <dbReference type="SAM" id="Phobius"/>
    </source>
</evidence>
<dbReference type="Proteomes" id="UP000709672">
    <property type="component" value="Unassembled WGS sequence"/>
</dbReference>
<name>A0A932DS46_9BACT</name>
<comment type="caution">
    <text evidence="2">The sequence shown here is derived from an EMBL/GenBank/DDBJ whole genome shotgun (WGS) entry which is preliminary data.</text>
</comment>
<dbReference type="InterPro" id="IPR012902">
    <property type="entry name" value="N_methyl_site"/>
</dbReference>